<organism evidence="4">
    <name type="scientific">Candidatus Enterococcus clewellii</name>
    <dbReference type="NCBI Taxonomy" id="1834193"/>
    <lineage>
        <taxon>Bacteria</taxon>
        <taxon>Bacillati</taxon>
        <taxon>Bacillota</taxon>
        <taxon>Bacilli</taxon>
        <taxon>Lactobacillales</taxon>
        <taxon>Enterococcaceae</taxon>
        <taxon>Enterococcus</taxon>
    </lineage>
</organism>
<dbReference type="Gene3D" id="1.10.10.10">
    <property type="entry name" value="Winged helix-like DNA-binding domain superfamily/Winged helix DNA-binding domain"/>
    <property type="match status" value="1"/>
</dbReference>
<evidence type="ECO:0000313" key="4">
    <source>
        <dbReference type="EMBL" id="OTP17630.1"/>
    </source>
</evidence>
<keyword evidence="6" id="KW-1185">Reference proteome</keyword>
<dbReference type="InterPro" id="IPR036390">
    <property type="entry name" value="WH_DNA-bd_sf"/>
</dbReference>
<dbReference type="PANTHER" id="PTHR34580">
    <property type="match status" value="1"/>
</dbReference>
<dbReference type="InterPro" id="IPR013196">
    <property type="entry name" value="HTH_11"/>
</dbReference>
<evidence type="ECO:0000256" key="2">
    <source>
        <dbReference type="ARBA" id="ARBA00023163"/>
    </source>
</evidence>
<sequence length="300" mass="35003">MQINRLFEIVYILLDKKSVTAKELTEHFGVSRRTICRDIDALSSAGIPVYTKRGKGGGISLLPNFILNKSLLNEREQTEILSALYGLSSIKTNDTDQVLQKLSTRFNKTMTNWMDVDFSDWSHENDFFNDFKTAILERRIIEFDYYNQAGDKSFRRVEPIQVWFKSKAWYLKGFSLAKQDMRTFKIARIKNLVVTNESFAEREPLPILTKPEICTPEEPNVVNIKLRVEPERAFRVFDDFHESMIEKQSDGSFIVTVSWPENNWLYGFILSFGKYAEVLEPEHIRNIIKNEAQTISKKYL</sequence>
<feature type="domain" description="HTH deoR-type" evidence="3">
    <location>
        <begin position="2"/>
        <end position="60"/>
    </location>
</feature>
<dbReference type="RefSeq" id="WP_086348827.1">
    <property type="nucleotide sequence ID" value="NZ_CP147247.1"/>
</dbReference>
<evidence type="ECO:0000313" key="6">
    <source>
        <dbReference type="Proteomes" id="UP000195141"/>
    </source>
</evidence>
<dbReference type="InterPro" id="IPR001034">
    <property type="entry name" value="DeoR_HTH"/>
</dbReference>
<reference evidence="5" key="2">
    <citation type="submission" date="2017-05" db="EMBL/GenBank/DDBJ databases">
        <authorList>
            <consortium name="The Broad Institute Genomics Platform"/>
            <consortium name="The Broad Institute Genomic Center for Infectious Diseases"/>
            <person name="Earl A."/>
            <person name="Manson A."/>
            <person name="Schwartman J."/>
            <person name="Gilmore M."/>
            <person name="Abouelleil A."/>
            <person name="Cao P."/>
            <person name="Chapman S."/>
            <person name="Cusick C."/>
            <person name="Shea T."/>
            <person name="Young S."/>
            <person name="Neafsey D."/>
            <person name="Nusbaum C."/>
            <person name="Birren B."/>
        </authorList>
    </citation>
    <scope>NUCLEOTIDE SEQUENCE</scope>
    <source>
        <strain evidence="5">9E7_DIV0242</strain>
    </source>
</reference>
<dbReference type="EMBL" id="CP147247">
    <property type="protein sequence ID" value="WYJ91240.1"/>
    <property type="molecule type" value="Genomic_DNA"/>
</dbReference>
<reference evidence="5" key="3">
    <citation type="submission" date="2024-03" db="EMBL/GenBank/DDBJ databases">
        <title>The Genome Sequence of Enterococcus sp. DIV0242b.</title>
        <authorList>
            <consortium name="The Broad Institute Genomics Platform"/>
            <consortium name="The Broad Institute Microbial Omics Core"/>
            <consortium name="The Broad Institute Genomic Center for Infectious Diseases"/>
            <person name="Earl A."/>
            <person name="Manson A."/>
            <person name="Gilmore M."/>
            <person name="Schwartman J."/>
            <person name="Shea T."/>
            <person name="Abouelleil A."/>
            <person name="Cao P."/>
            <person name="Chapman S."/>
            <person name="Cusick C."/>
            <person name="Young S."/>
            <person name="Neafsey D."/>
            <person name="Nusbaum C."/>
            <person name="Birren B."/>
        </authorList>
    </citation>
    <scope>NUCLEOTIDE SEQUENCE</scope>
    <source>
        <strain evidence="5">9E7_DIV0242</strain>
    </source>
</reference>
<dbReference type="Pfam" id="PF25583">
    <property type="entry name" value="WCX"/>
    <property type="match status" value="1"/>
</dbReference>
<keyword evidence="2" id="KW-0804">Transcription</keyword>
<reference evidence="4" key="1">
    <citation type="submission" date="2017-05" db="EMBL/GenBank/DDBJ databases">
        <title>The Genome Sequence of Enterococcus sp. 9E7_DIV0242.</title>
        <authorList>
            <consortium name="The Broad Institute Genomics Platform"/>
            <consortium name="The Broad Institute Genomic Center for Infectious Diseases"/>
            <person name="Earl A."/>
            <person name="Manson A."/>
            <person name="Schwartman J."/>
            <person name="Gilmore M."/>
            <person name="Abouelleil A."/>
            <person name="Cao P."/>
            <person name="Chapman S."/>
            <person name="Cusick C."/>
            <person name="Shea T."/>
            <person name="Young S."/>
            <person name="Neafsey D."/>
            <person name="Nusbaum C."/>
            <person name="Birren B."/>
        </authorList>
    </citation>
    <scope>NUCLEOTIDE SEQUENCE [LARGE SCALE GENOMIC DNA]</scope>
    <source>
        <strain evidence="4">9E7_DIV0242</strain>
    </source>
</reference>
<dbReference type="EMBL" id="NGMM01000002">
    <property type="protein sequence ID" value="OTP17630.1"/>
    <property type="molecule type" value="Genomic_DNA"/>
</dbReference>
<accession>A0A242KAQ9</accession>
<protein>
    <recommendedName>
        <fullName evidence="3">HTH deoR-type domain-containing protein</fullName>
    </recommendedName>
</protein>
<dbReference type="InterPro" id="IPR028349">
    <property type="entry name" value="PafC-like"/>
</dbReference>
<evidence type="ECO:0000313" key="5">
    <source>
        <dbReference type="EMBL" id="WYJ91240.1"/>
    </source>
</evidence>
<dbReference type="InterPro" id="IPR057727">
    <property type="entry name" value="WCX_dom"/>
</dbReference>
<dbReference type="SUPFAM" id="SSF46785">
    <property type="entry name" value="Winged helix' DNA-binding domain"/>
    <property type="match status" value="1"/>
</dbReference>
<dbReference type="OrthoDB" id="9815009at2"/>
<dbReference type="GO" id="GO:0003700">
    <property type="term" value="F:DNA-binding transcription factor activity"/>
    <property type="evidence" value="ECO:0007669"/>
    <property type="project" value="InterPro"/>
</dbReference>
<dbReference type="PROSITE" id="PS51000">
    <property type="entry name" value="HTH_DEOR_2"/>
    <property type="match status" value="1"/>
</dbReference>
<proteinExistence type="predicted"/>
<dbReference type="InterPro" id="IPR026881">
    <property type="entry name" value="WYL_dom"/>
</dbReference>
<dbReference type="PIRSF" id="PIRSF016838">
    <property type="entry name" value="PafC"/>
    <property type="match status" value="1"/>
</dbReference>
<dbReference type="Pfam" id="PF08279">
    <property type="entry name" value="HTH_11"/>
    <property type="match status" value="1"/>
</dbReference>
<dbReference type="Proteomes" id="UP000195141">
    <property type="component" value="Chromosome"/>
</dbReference>
<dbReference type="PROSITE" id="PS52050">
    <property type="entry name" value="WYL"/>
    <property type="match status" value="1"/>
</dbReference>
<name>A0A242KAQ9_9ENTE</name>
<dbReference type="SMART" id="SM00420">
    <property type="entry name" value="HTH_DEOR"/>
    <property type="match status" value="1"/>
</dbReference>
<keyword evidence="1" id="KW-0805">Transcription regulation</keyword>
<dbReference type="PANTHER" id="PTHR34580:SF1">
    <property type="entry name" value="PROTEIN PAFC"/>
    <property type="match status" value="1"/>
</dbReference>
<dbReference type="Pfam" id="PF13280">
    <property type="entry name" value="WYL"/>
    <property type="match status" value="1"/>
</dbReference>
<dbReference type="InterPro" id="IPR036388">
    <property type="entry name" value="WH-like_DNA-bd_sf"/>
</dbReference>
<evidence type="ECO:0000259" key="3">
    <source>
        <dbReference type="PROSITE" id="PS51000"/>
    </source>
</evidence>
<gene>
    <name evidence="4" type="ORF">A5888_001768</name>
    <name evidence="5" type="ORF">A5888_003008</name>
</gene>
<dbReference type="AlphaFoldDB" id="A0A242KAQ9"/>
<dbReference type="InterPro" id="IPR051534">
    <property type="entry name" value="CBASS_pafABC_assoc_protein"/>
</dbReference>
<evidence type="ECO:0000256" key="1">
    <source>
        <dbReference type="ARBA" id="ARBA00023015"/>
    </source>
</evidence>